<proteinExistence type="predicted"/>
<feature type="repeat" description="PPR" evidence="2">
    <location>
        <begin position="521"/>
        <end position="555"/>
    </location>
</feature>
<dbReference type="EMBL" id="CAXAMM010005446">
    <property type="protein sequence ID" value="CAK9007292.1"/>
    <property type="molecule type" value="Genomic_DNA"/>
</dbReference>
<evidence type="ECO:0000313" key="4">
    <source>
        <dbReference type="EMBL" id="CAK9007292.1"/>
    </source>
</evidence>
<name>A0ABP0IYX6_9DINO</name>
<accession>A0ABP0IYX6</accession>
<keyword evidence="5" id="KW-1185">Reference proteome</keyword>
<dbReference type="NCBIfam" id="TIGR00756">
    <property type="entry name" value="PPR"/>
    <property type="match status" value="1"/>
</dbReference>
<reference evidence="4 5" key="1">
    <citation type="submission" date="2024-02" db="EMBL/GenBank/DDBJ databases">
        <authorList>
            <person name="Chen Y."/>
            <person name="Shah S."/>
            <person name="Dougan E. K."/>
            <person name="Thang M."/>
            <person name="Chan C."/>
        </authorList>
    </citation>
    <scope>NUCLEOTIDE SEQUENCE [LARGE SCALE GENOMIC DNA]</scope>
</reference>
<dbReference type="PROSITE" id="PS51375">
    <property type="entry name" value="PPR"/>
    <property type="match status" value="1"/>
</dbReference>
<dbReference type="InterPro" id="IPR029787">
    <property type="entry name" value="Nucleotide_cyclase"/>
</dbReference>
<evidence type="ECO:0000313" key="5">
    <source>
        <dbReference type="Proteomes" id="UP001642464"/>
    </source>
</evidence>
<protein>
    <submittedName>
        <fullName evidence="4">Mitochondrial</fullName>
    </submittedName>
</protein>
<evidence type="ECO:0000256" key="2">
    <source>
        <dbReference type="PROSITE-ProRule" id="PRU00708"/>
    </source>
</evidence>
<dbReference type="SUPFAM" id="SSF55073">
    <property type="entry name" value="Nucleotide cyclase"/>
    <property type="match status" value="1"/>
</dbReference>
<keyword evidence="1" id="KW-0677">Repeat</keyword>
<feature type="region of interest" description="Disordered" evidence="3">
    <location>
        <begin position="56"/>
        <end position="75"/>
    </location>
</feature>
<comment type="caution">
    <text evidence="4">The sequence shown here is derived from an EMBL/GenBank/DDBJ whole genome shotgun (WGS) entry which is preliminary data.</text>
</comment>
<dbReference type="InterPro" id="IPR002885">
    <property type="entry name" value="PPR_rpt"/>
</dbReference>
<evidence type="ECO:0000256" key="1">
    <source>
        <dbReference type="ARBA" id="ARBA00022737"/>
    </source>
</evidence>
<dbReference type="PANTHER" id="PTHR47447">
    <property type="entry name" value="OS03G0856100 PROTEIN"/>
    <property type="match status" value="1"/>
</dbReference>
<evidence type="ECO:0000256" key="3">
    <source>
        <dbReference type="SAM" id="MobiDB-lite"/>
    </source>
</evidence>
<dbReference type="Gene3D" id="1.25.40.10">
    <property type="entry name" value="Tetratricopeptide repeat domain"/>
    <property type="match status" value="2"/>
</dbReference>
<dbReference type="Pfam" id="PF13041">
    <property type="entry name" value="PPR_2"/>
    <property type="match status" value="1"/>
</dbReference>
<organism evidence="4 5">
    <name type="scientific">Durusdinium trenchii</name>
    <dbReference type="NCBI Taxonomy" id="1381693"/>
    <lineage>
        <taxon>Eukaryota</taxon>
        <taxon>Sar</taxon>
        <taxon>Alveolata</taxon>
        <taxon>Dinophyceae</taxon>
        <taxon>Suessiales</taxon>
        <taxon>Symbiodiniaceae</taxon>
        <taxon>Durusdinium</taxon>
    </lineage>
</organism>
<dbReference type="Proteomes" id="UP001642464">
    <property type="component" value="Unassembled WGS sequence"/>
</dbReference>
<dbReference type="PANTHER" id="PTHR47447:SF17">
    <property type="entry name" value="OS12G0638900 PROTEIN"/>
    <property type="match status" value="1"/>
</dbReference>
<gene>
    <name evidence="4" type="ORF">SCF082_LOCUS9396</name>
</gene>
<dbReference type="InterPro" id="IPR011990">
    <property type="entry name" value="TPR-like_helical_dom_sf"/>
</dbReference>
<dbReference type="Gene3D" id="3.30.70.1230">
    <property type="entry name" value="Nucleotide cyclase"/>
    <property type="match status" value="1"/>
</dbReference>
<sequence>MRFWRLADEAWPEEGGFWEPTETAGDSWRQLEAALAACLQRLVLQEANAEAGRADPTGWVRSIRPSEKGEEDGTPALLDGNAVFDRLTSFFTPLIDIINSYRGDVGQPSMNFGASSVTLAVIKFSGDALTIYFPAPWTQRVCLFFFFQRTHAQTGKCQLEAADSCQVGVVKAVDDTKHEKYNHVVPPHGTWGLPDLGPQHTAVLRACACCIEIHKRLHMFDTGVDGVRLCLHIGVGCGEVNILQAGVKNPQYIETENARYIIAGPPLEQISIAEPLAGNGETCLSPQAWAYVKDCVVEGMPEVLPWEVFVKQATRTVASAYLQGRSPSVEVLEQTVVATAAAGQWAWALHFLEFPEGRTSRSCEAFLRSLSRSKQWQLHLRLFEELYMKGIPMSDGAVHAALYSCKAASAWAHAEILLTRHPSLKSFSLVLGISPWDRALEILAQMTPAQQSTVSLNHLISSLGQSLRWALALQLGHQRQQLSNGHRMATAKAMISACEKGCQWEAALQLSHELEEAGLVDVVSCSSCIRALAKANQWQRAELLLEKMLRREPEPNIITFNCLISACGGDQWPRGLHQLSELPLHALVADDFTLVTSISRLPLWQPGLFLLRTSRSQSTECKEAFSALMSSLNRQWMTSLALLRYMHQRDLETSLPCQQGVLLTLKSSDQWERMVNVMAPASHGRSAWRRRGTMSSLQLSTEGRASRWREAVSFFRGMLNGHIEVSSSETTAAISACDVGPQWPLALEIFRRSGMRSTSTFNGAVSACQEGACWVLPLSLLDLMKTCLVKSDALSFNSVLTCCEKAKRWEFSFRLARGASAAAERLDALTASVAAAASAQRWRWALQRMAAGGDAVTAVCLEVALEACEMQNQGRQVVELLDKLQLSGELAVLKTCVEFEPLRVVV</sequence>